<keyword evidence="2" id="KW-1185">Reference proteome</keyword>
<evidence type="ECO:0000313" key="2">
    <source>
        <dbReference type="Proteomes" id="UP000032180"/>
    </source>
</evidence>
<dbReference type="HOGENOM" id="CLU_2375878_0_0_1"/>
<proteinExistence type="predicted"/>
<dbReference type="EnsemblPlants" id="LPERR03G29960.1">
    <property type="protein sequence ID" value="LPERR03G29960.1"/>
    <property type="gene ID" value="LPERR03G29960"/>
</dbReference>
<sequence>MPPKFSHPSSPIEQPVGIEAETEEITSCDGNGGFRNRAIQDYLFIFKELISLVELVKAVKVDRVIWKKMISEVTMIIPLSFLGQHNQSQFDFFLL</sequence>
<reference evidence="1 2" key="1">
    <citation type="submission" date="2012-08" db="EMBL/GenBank/DDBJ databases">
        <title>Oryza genome evolution.</title>
        <authorList>
            <person name="Wing R.A."/>
        </authorList>
    </citation>
    <scope>NUCLEOTIDE SEQUENCE</scope>
</reference>
<dbReference type="AlphaFoldDB" id="A0A0D9VZI5"/>
<reference evidence="1" key="3">
    <citation type="submission" date="2015-04" db="UniProtKB">
        <authorList>
            <consortium name="EnsemblPlants"/>
        </authorList>
    </citation>
    <scope>IDENTIFICATION</scope>
</reference>
<protein>
    <submittedName>
        <fullName evidence="1">Uncharacterized protein</fullName>
    </submittedName>
</protein>
<accession>A0A0D9VZI5</accession>
<reference evidence="2" key="2">
    <citation type="submission" date="2013-12" db="EMBL/GenBank/DDBJ databases">
        <authorList>
            <person name="Yu Y."/>
            <person name="Lee S."/>
            <person name="de Baynast K."/>
            <person name="Wissotski M."/>
            <person name="Liu L."/>
            <person name="Talag J."/>
            <person name="Goicoechea J."/>
            <person name="Angelova A."/>
            <person name="Jetty R."/>
            <person name="Kudrna D."/>
            <person name="Golser W."/>
            <person name="Rivera L."/>
            <person name="Zhang J."/>
            <person name="Wing R."/>
        </authorList>
    </citation>
    <scope>NUCLEOTIDE SEQUENCE</scope>
</reference>
<name>A0A0D9VZI5_9ORYZ</name>
<evidence type="ECO:0000313" key="1">
    <source>
        <dbReference type="EnsemblPlants" id="LPERR03G29960.1"/>
    </source>
</evidence>
<dbReference type="Gramene" id="LPERR03G29960.1">
    <property type="protein sequence ID" value="LPERR03G29960.1"/>
    <property type="gene ID" value="LPERR03G29960"/>
</dbReference>
<dbReference type="Proteomes" id="UP000032180">
    <property type="component" value="Chromosome 3"/>
</dbReference>
<organism evidence="1 2">
    <name type="scientific">Leersia perrieri</name>
    <dbReference type="NCBI Taxonomy" id="77586"/>
    <lineage>
        <taxon>Eukaryota</taxon>
        <taxon>Viridiplantae</taxon>
        <taxon>Streptophyta</taxon>
        <taxon>Embryophyta</taxon>
        <taxon>Tracheophyta</taxon>
        <taxon>Spermatophyta</taxon>
        <taxon>Magnoliopsida</taxon>
        <taxon>Liliopsida</taxon>
        <taxon>Poales</taxon>
        <taxon>Poaceae</taxon>
        <taxon>BOP clade</taxon>
        <taxon>Oryzoideae</taxon>
        <taxon>Oryzeae</taxon>
        <taxon>Oryzinae</taxon>
        <taxon>Leersia</taxon>
    </lineage>
</organism>